<organism evidence="9 10">
    <name type="scientific">Symbiodinium natans</name>
    <dbReference type="NCBI Taxonomy" id="878477"/>
    <lineage>
        <taxon>Eukaryota</taxon>
        <taxon>Sar</taxon>
        <taxon>Alveolata</taxon>
        <taxon>Dinophyceae</taxon>
        <taxon>Suessiales</taxon>
        <taxon>Symbiodiniaceae</taxon>
        <taxon>Symbiodinium</taxon>
    </lineage>
</organism>
<dbReference type="PROSITE" id="PS00107">
    <property type="entry name" value="PROTEIN_KINASE_ATP"/>
    <property type="match status" value="1"/>
</dbReference>
<feature type="region of interest" description="Disordered" evidence="7">
    <location>
        <begin position="807"/>
        <end position="848"/>
    </location>
</feature>
<feature type="region of interest" description="Disordered" evidence="7">
    <location>
        <begin position="202"/>
        <end position="244"/>
    </location>
</feature>
<feature type="compositionally biased region" description="Polar residues" evidence="7">
    <location>
        <begin position="496"/>
        <end position="505"/>
    </location>
</feature>
<feature type="region of interest" description="Disordered" evidence="7">
    <location>
        <begin position="490"/>
        <end position="518"/>
    </location>
</feature>
<keyword evidence="3 6" id="KW-0547">Nucleotide-binding</keyword>
<dbReference type="InterPro" id="IPR017441">
    <property type="entry name" value="Protein_kinase_ATP_BS"/>
</dbReference>
<evidence type="ECO:0000256" key="1">
    <source>
        <dbReference type="ARBA" id="ARBA00022527"/>
    </source>
</evidence>
<dbReference type="EMBL" id="CAJNDS010001024">
    <property type="protein sequence ID" value="CAE7244544.1"/>
    <property type="molecule type" value="Genomic_DNA"/>
</dbReference>
<evidence type="ECO:0000256" key="2">
    <source>
        <dbReference type="ARBA" id="ARBA00022679"/>
    </source>
</evidence>
<dbReference type="Proteomes" id="UP000604046">
    <property type="component" value="Unassembled WGS sequence"/>
</dbReference>
<protein>
    <submittedName>
        <fullName evidence="9">AFC2 protein</fullName>
    </submittedName>
</protein>
<dbReference type="OrthoDB" id="10660824at2759"/>
<keyword evidence="10" id="KW-1185">Reference proteome</keyword>
<gene>
    <name evidence="9" type="primary">AFC2</name>
    <name evidence="9" type="ORF">SNAT2548_LOCUS11463</name>
</gene>
<evidence type="ECO:0000256" key="4">
    <source>
        <dbReference type="ARBA" id="ARBA00022777"/>
    </source>
</evidence>
<feature type="binding site" evidence="6">
    <location>
        <position position="2192"/>
    </location>
    <ligand>
        <name>ATP</name>
        <dbReference type="ChEBI" id="CHEBI:30616"/>
    </ligand>
</feature>
<evidence type="ECO:0000256" key="6">
    <source>
        <dbReference type="PROSITE-ProRule" id="PRU10141"/>
    </source>
</evidence>
<reference evidence="9" key="1">
    <citation type="submission" date="2021-02" db="EMBL/GenBank/DDBJ databases">
        <authorList>
            <person name="Dougan E. K."/>
            <person name="Rhodes N."/>
            <person name="Thang M."/>
            <person name="Chan C."/>
        </authorList>
    </citation>
    <scope>NUCLEOTIDE SEQUENCE</scope>
</reference>
<evidence type="ECO:0000259" key="8">
    <source>
        <dbReference type="PROSITE" id="PS50011"/>
    </source>
</evidence>
<feature type="compositionally biased region" description="Basic and acidic residues" evidence="7">
    <location>
        <begin position="220"/>
        <end position="234"/>
    </location>
</feature>
<evidence type="ECO:0000313" key="9">
    <source>
        <dbReference type="EMBL" id="CAE7244544.1"/>
    </source>
</evidence>
<dbReference type="GO" id="GO:0005634">
    <property type="term" value="C:nucleus"/>
    <property type="evidence" value="ECO:0007669"/>
    <property type="project" value="TreeGrafter"/>
</dbReference>
<dbReference type="PANTHER" id="PTHR45646:SF11">
    <property type="entry name" value="SERINE_THREONINE-PROTEIN KINASE DOA"/>
    <property type="match status" value="1"/>
</dbReference>
<dbReference type="GO" id="GO:0004674">
    <property type="term" value="F:protein serine/threonine kinase activity"/>
    <property type="evidence" value="ECO:0007669"/>
    <property type="project" value="UniProtKB-KW"/>
</dbReference>
<keyword evidence="5 6" id="KW-0067">ATP-binding</keyword>
<evidence type="ECO:0000256" key="7">
    <source>
        <dbReference type="SAM" id="MobiDB-lite"/>
    </source>
</evidence>
<feature type="region of interest" description="Disordered" evidence="7">
    <location>
        <begin position="2106"/>
        <end position="2125"/>
    </location>
</feature>
<evidence type="ECO:0000256" key="3">
    <source>
        <dbReference type="ARBA" id="ARBA00022741"/>
    </source>
</evidence>
<keyword evidence="4" id="KW-0418">Kinase</keyword>
<proteinExistence type="predicted"/>
<dbReference type="GO" id="GO:0005524">
    <property type="term" value="F:ATP binding"/>
    <property type="evidence" value="ECO:0007669"/>
    <property type="project" value="UniProtKB-UniRule"/>
</dbReference>
<evidence type="ECO:0000256" key="5">
    <source>
        <dbReference type="ARBA" id="ARBA00022840"/>
    </source>
</evidence>
<dbReference type="Gene3D" id="1.10.510.10">
    <property type="entry name" value="Transferase(Phosphotransferase) domain 1"/>
    <property type="match status" value="1"/>
</dbReference>
<feature type="domain" description="Protein kinase" evidence="8">
    <location>
        <begin position="2163"/>
        <end position="2274"/>
    </location>
</feature>
<dbReference type="Pfam" id="PF00069">
    <property type="entry name" value="Pkinase"/>
    <property type="match status" value="1"/>
</dbReference>
<dbReference type="InterPro" id="IPR011009">
    <property type="entry name" value="Kinase-like_dom_sf"/>
</dbReference>
<sequence length="2274" mass="248061">MVTEHPAVKSCGAAMLESLRHVNDLLGRCEPWVTSGDFPAEKTIEAWPERMSEPIGDQINSEALKACHGNVSIVLNLASGPATQPVHAVGGMTSQTMFDSLVLVAALRGSLEVQETNGEVLAALTKASREENSVWTRGLMFTVVAAKGVSGPGGAWRVQNDMQKLDDIDLVRMARKSLIGCAQEIMRRLESLKVCLASPVSKLCSESGGKGYPQGGSDPVESKEKPPGDEEAPKARSRSPPNAGAKGCWAARSVLKSWPICSYKTLCFERRVRNSQLFTSHGPGLVLGPNDEDLYSCPRQVTDLISAVGPVHDRGTSGSRVEELDGDPVAYFTRDAAEGLAPIHTLLMQNQAAEVVFVTPDFKLEGLEDGLVLAALPLGALGARRGSDRGPLVLRAKVTVEAVSALDGDTAEPYLLECDVAVFTEAVYQSILGAEDVEETQVGFVFATSAGLQVNPLVGSVNAVCPEAALAARRKSKRIAVPLGAVKPRRGAKAAGSSTVPTRSAQGAEPTARSVQPGVPAAEVQPNHFGTSVGALEASGVDPESARMIMEVLRDSRTQMRDPATSYAKAPPVELVDRAETEADEVAEPANGSSELAAALTKLAAALEDMKPKPKTGLEAMLSTLGSPDTSTSSSTPQVSRRNAAVRLALRSALQDQPMYFVNHIESAINRRVREIIRTPDASSGSGSAEVPYRAYVEHRAWLSTHRPTQYWAWILAGIGQALSGGRVEEARARTGLGLLFAEQLSMDAGQMSFAAELLMEDPPPAISAKQPEAGTAIWPAPCADAWAEVILHHLRDRMTFEQHRATTLRRRRPGGPPPGLDAIDAPSAENTESSFDSTLGFPGEGQDKSQAAWAKRWTGSDSEFLMSFSQLIPVMYSLAHTRCSRLSGFLRDAASICKQKHLLGEPPRKSKGPPTIWPMPVPWPGAFRSRTRSDWSQRGENLIVLTLNWLHLGCPGSVCDPSWILRESTELQQEHLSRLREQLQVWHGVKVECVDELGRAQDRFTSSACAIKRLEALSHEFDRFFQKYRDFKPIPSSDGRISRRIRDPLSRAVGQMSSPVETARPVIATRLKVSAAPSFNADPTLVGVHRQVMQNPFALKLKSNIPTPRVEVRTSESELVKLLERFDATDRLLLMPEGSAGLPRQSERVGLFTVFKDANFDRLIVDARPSNVGDQLLSKWVNHLTGQGVLCDLVLQPNSILYGYSSDIVDFYNRFQVTEARALRNVLCKTLCASKVAHLKSCPPCPADTRLCVGLRLLAMGDCQAVEIAQASHTTLAGASGAIRDAELISRARPFPRTKVCGGLCIDDFFVCEQEPVSEHPPSHCSGPSVAEEFLEDSEAYQRLQRLKRAYEFVGLQSHPEKEVVRASKFHVWGSEVDGVSGTYRAPVCKVLSLLNLTLSLVDLGYTSVALLESIVGMWSSVMQHNRRFYCLLDLAYEMPHRFPRTSVVRMSRRLKQELLTVCIVAPFIHTNLRAPFVNELVMTDASSSKIAGVHASVPASVVQELSRFALRKGAWVKLLTPVQAWLRQRDLGDDDPFDTLGVEHQSTPLFEEVAQCLKFRTSFVAPARPTEHINISELRAIGAAEARAESLYPGSRQLLGTDSQVAAAAIAKGRSSSPQLNQVLKGMLPGVIAGGVQTKVFWVSTSNNPADDPTRDKPLRDPRRCAPQWLIDLQQGEFFSLDKHLSDVFPPDRASDPSISDLLRDVTSEHGPEFVTRLMKACERTSSSGIEHTQLHADPGSNALFETSDLLEGPDGCAKADSIAQTLSEDRPQMSCVAPGDLRLAEAEELSSAASDILMRLPVSRFLKADGSYRNWRPKPGGVLCLGTGLREFAQSVIRSGAPWVVHFDMKDIHDPSASREIEELISSSSISCALLSPDCGTFSRAITPPVRSTAEPSGMQHMAPGMFRKVRFVVSLVDIPPCLRGGAPMRVLDIGTLHVGGISCGIDALARDPWALDRLVVCLRSIEPLVAMRLDLMFPCDGLYECPNRLYVKIGKPKTAGRGGARQQHASVTDAECIGLMQGVFRDLGCHERLWPGSPAMFRRRWDTICKILLLPTKFITPGGVRGGAACHMYFLNLDISTIMWRLRVSNQRYEFMRSGGCSSLPPGPPGHEQQASGSGKLIPARTPRNVTWMHSRGKQNRDTPHFHWTRGMKLGTGNYIVRKQVGEGSFGRVLACFEESTKQLVAVKVVKGVARYKEHAHAEAELLRELRRCDPGRQSYCVKLLGEFTHDLNHCCLVFELLDKSLSDFMRHLAGRVQDGLSVSKGFGVG</sequence>
<feature type="compositionally biased region" description="Polar residues" evidence="7">
    <location>
        <begin position="829"/>
        <end position="838"/>
    </location>
</feature>
<evidence type="ECO:0000313" key="10">
    <source>
        <dbReference type="Proteomes" id="UP000604046"/>
    </source>
</evidence>
<dbReference type="SUPFAM" id="SSF56112">
    <property type="entry name" value="Protein kinase-like (PK-like)"/>
    <property type="match status" value="1"/>
</dbReference>
<accession>A0A812LED8</accession>
<comment type="caution">
    <text evidence="9">The sequence shown here is derived from an EMBL/GenBank/DDBJ whole genome shotgun (WGS) entry which is preliminary data.</text>
</comment>
<dbReference type="InterPro" id="IPR051175">
    <property type="entry name" value="CLK_kinases"/>
</dbReference>
<keyword evidence="1" id="KW-0723">Serine/threonine-protein kinase</keyword>
<dbReference type="PANTHER" id="PTHR45646">
    <property type="entry name" value="SERINE/THREONINE-PROTEIN KINASE DOA-RELATED"/>
    <property type="match status" value="1"/>
</dbReference>
<dbReference type="Gene3D" id="3.30.200.20">
    <property type="entry name" value="Phosphorylase Kinase, domain 1"/>
    <property type="match status" value="1"/>
</dbReference>
<name>A0A812LED8_9DINO</name>
<keyword evidence="2" id="KW-0808">Transferase</keyword>
<dbReference type="PROSITE" id="PS50011">
    <property type="entry name" value="PROTEIN_KINASE_DOM"/>
    <property type="match status" value="1"/>
</dbReference>
<dbReference type="InterPro" id="IPR000719">
    <property type="entry name" value="Prot_kinase_dom"/>
</dbReference>